<evidence type="ECO:0000256" key="1">
    <source>
        <dbReference type="SAM" id="MobiDB-lite"/>
    </source>
</evidence>
<gene>
    <name evidence="5" type="ORF">FNK824_LOCUS17765</name>
    <name evidence="6" type="ORF">JBS370_LOCUS20823</name>
    <name evidence="7" type="ORF">OTI717_LOCUS31776</name>
    <name evidence="4" type="ORF">RFH988_LOCUS24578</name>
    <name evidence="3" type="ORF">SEV965_LOCUS17718</name>
    <name evidence="2" type="ORF">ZHD862_LOCUS18574</name>
</gene>
<dbReference type="Proteomes" id="UP000663836">
    <property type="component" value="Unassembled WGS sequence"/>
</dbReference>
<dbReference type="Proteomes" id="UP000663864">
    <property type="component" value="Unassembled WGS sequence"/>
</dbReference>
<dbReference type="EMBL" id="CAJNOU010001024">
    <property type="protein sequence ID" value="CAF1136776.1"/>
    <property type="molecule type" value="Genomic_DNA"/>
</dbReference>
<protein>
    <submittedName>
        <fullName evidence="2">Uncharacterized protein</fullName>
    </submittedName>
</protein>
<dbReference type="EMBL" id="CAJOAX010009319">
    <property type="protein sequence ID" value="CAF4053662.1"/>
    <property type="molecule type" value="Genomic_DNA"/>
</dbReference>
<dbReference type="AlphaFoldDB" id="A0A814QJJ8"/>
<organism evidence="2 8">
    <name type="scientific">Rotaria sordida</name>
    <dbReference type="NCBI Taxonomy" id="392033"/>
    <lineage>
        <taxon>Eukaryota</taxon>
        <taxon>Metazoa</taxon>
        <taxon>Spiralia</taxon>
        <taxon>Gnathifera</taxon>
        <taxon>Rotifera</taxon>
        <taxon>Eurotatoria</taxon>
        <taxon>Bdelloidea</taxon>
        <taxon>Philodinida</taxon>
        <taxon>Philodinidae</taxon>
        <taxon>Rotaria</taxon>
    </lineage>
</organism>
<dbReference type="Proteomes" id="UP000663882">
    <property type="component" value="Unassembled WGS sequence"/>
</dbReference>
<evidence type="ECO:0000313" key="2">
    <source>
        <dbReference type="EMBL" id="CAF1119913.1"/>
    </source>
</evidence>
<evidence type="ECO:0000313" key="3">
    <source>
        <dbReference type="EMBL" id="CAF1136776.1"/>
    </source>
</evidence>
<dbReference type="EMBL" id="CAJNOT010000970">
    <property type="protein sequence ID" value="CAF1119913.1"/>
    <property type="molecule type" value="Genomic_DNA"/>
</dbReference>
<accession>A0A814QJJ8</accession>
<evidence type="ECO:0000313" key="4">
    <source>
        <dbReference type="EMBL" id="CAF1200622.1"/>
    </source>
</evidence>
<dbReference type="Proteomes" id="UP000663889">
    <property type="component" value="Unassembled WGS sequence"/>
</dbReference>
<dbReference type="EMBL" id="CAJOBE010002867">
    <property type="protein sequence ID" value="CAF3848038.1"/>
    <property type="molecule type" value="Genomic_DNA"/>
</dbReference>
<dbReference type="OrthoDB" id="9992919at2759"/>
<evidence type="ECO:0000313" key="7">
    <source>
        <dbReference type="EMBL" id="CAF4053662.1"/>
    </source>
</evidence>
<feature type="region of interest" description="Disordered" evidence="1">
    <location>
        <begin position="142"/>
        <end position="173"/>
    </location>
</feature>
<proteinExistence type="predicted"/>
<reference evidence="2" key="1">
    <citation type="submission" date="2021-02" db="EMBL/GenBank/DDBJ databases">
        <authorList>
            <person name="Nowell W R."/>
        </authorList>
    </citation>
    <scope>NUCLEOTIDE SEQUENCE</scope>
</reference>
<evidence type="ECO:0000313" key="8">
    <source>
        <dbReference type="Proteomes" id="UP000663864"/>
    </source>
</evidence>
<comment type="caution">
    <text evidence="2">The sequence shown here is derived from an EMBL/GenBank/DDBJ whole genome shotgun (WGS) entry which is preliminary data.</text>
</comment>
<dbReference type="EMBL" id="CAJOBD010002677">
    <property type="protein sequence ID" value="CAF3900010.1"/>
    <property type="molecule type" value="Genomic_DNA"/>
</dbReference>
<dbReference type="EMBL" id="CAJNOO010001802">
    <property type="protein sequence ID" value="CAF1200622.1"/>
    <property type="molecule type" value="Genomic_DNA"/>
</dbReference>
<name>A0A814QJJ8_9BILA</name>
<feature type="compositionally biased region" description="Polar residues" evidence="1">
    <location>
        <begin position="142"/>
        <end position="166"/>
    </location>
</feature>
<dbReference type="Proteomes" id="UP000663874">
    <property type="component" value="Unassembled WGS sequence"/>
</dbReference>
<dbReference type="Proteomes" id="UP000663823">
    <property type="component" value="Unassembled WGS sequence"/>
</dbReference>
<sequence>MNSNRLDVAKHKRRISSKNIEKEEKLLNNSNEIEDMNIKQVDLPNRTAVVEQWLEGHQHDKHVQFSKNLTSFNQTNETKQERSYSFNNQSNEKLYSIDENNQQLNISTEKSIIKSNDLSNIVYNRQSLITDSRLYRSTNNDALSQSTFRSPSPLTRSRQSSFSSNPPIERDRTSSILSSIESVPSFNLSSNNKDRLCSLEINSSLSEIDRKKLDDIRQLVPDEFENIVPKLITLGVIIIPKKFFEINCEDMSGKDLIERHRLISLIKKDEDNIKHKEYLENFYGSISYDDKIYQKTNMLRETLSYNGKLALLLAYKDEIERELNKKIPQWKLIPIDNNRTNLSEYSYSTNRSSIISNPYKTRKKSTIISSSSIKTTKDLSLNNNQNYLLTLSLPDHIDNQWLNKSVAHSIEQAMILLDRLRLLSSNNLTNISYDYSVVQQNIYDNNQIQFVKQFKRWLLLCSILYIEHNSPI</sequence>
<evidence type="ECO:0000313" key="6">
    <source>
        <dbReference type="EMBL" id="CAF3900010.1"/>
    </source>
</evidence>
<evidence type="ECO:0000313" key="5">
    <source>
        <dbReference type="EMBL" id="CAF3848038.1"/>
    </source>
</evidence>